<dbReference type="Proteomes" id="UP000027195">
    <property type="component" value="Unassembled WGS sequence"/>
</dbReference>
<keyword evidence="2" id="KW-1185">Reference proteome</keyword>
<organism evidence="1 2">
    <name type="scientific">Botryobasidium botryosum (strain FD-172 SS1)</name>
    <dbReference type="NCBI Taxonomy" id="930990"/>
    <lineage>
        <taxon>Eukaryota</taxon>
        <taxon>Fungi</taxon>
        <taxon>Dikarya</taxon>
        <taxon>Basidiomycota</taxon>
        <taxon>Agaricomycotina</taxon>
        <taxon>Agaricomycetes</taxon>
        <taxon>Cantharellales</taxon>
        <taxon>Botryobasidiaceae</taxon>
        <taxon>Botryobasidium</taxon>
    </lineage>
</organism>
<dbReference type="InParanoid" id="A0A067MKN8"/>
<protein>
    <submittedName>
        <fullName evidence="1">Uncharacterized protein</fullName>
    </submittedName>
</protein>
<dbReference type="AlphaFoldDB" id="A0A067MKN8"/>
<evidence type="ECO:0000313" key="2">
    <source>
        <dbReference type="Proteomes" id="UP000027195"/>
    </source>
</evidence>
<dbReference type="EMBL" id="KL198029">
    <property type="protein sequence ID" value="KDQ16124.1"/>
    <property type="molecule type" value="Genomic_DNA"/>
</dbReference>
<evidence type="ECO:0000313" key="1">
    <source>
        <dbReference type="EMBL" id="KDQ16124.1"/>
    </source>
</evidence>
<sequence length="76" mass="8345">MWLQALGHNYGWCTIRSESCIARNAHLTGVLAAAFLGVSKWRSATAQALIRSRTIILHVDVTVNADIKKKAGTRKP</sequence>
<reference evidence="2" key="1">
    <citation type="journal article" date="2014" name="Proc. Natl. Acad. Sci. U.S.A.">
        <title>Extensive sampling of basidiomycete genomes demonstrates inadequacy of the white-rot/brown-rot paradigm for wood decay fungi.</title>
        <authorList>
            <person name="Riley R."/>
            <person name="Salamov A.A."/>
            <person name="Brown D.W."/>
            <person name="Nagy L.G."/>
            <person name="Floudas D."/>
            <person name="Held B.W."/>
            <person name="Levasseur A."/>
            <person name="Lombard V."/>
            <person name="Morin E."/>
            <person name="Otillar R."/>
            <person name="Lindquist E.A."/>
            <person name="Sun H."/>
            <person name="LaButti K.M."/>
            <person name="Schmutz J."/>
            <person name="Jabbour D."/>
            <person name="Luo H."/>
            <person name="Baker S.E."/>
            <person name="Pisabarro A.G."/>
            <person name="Walton J.D."/>
            <person name="Blanchette R.A."/>
            <person name="Henrissat B."/>
            <person name="Martin F."/>
            <person name="Cullen D."/>
            <person name="Hibbett D.S."/>
            <person name="Grigoriev I.V."/>
        </authorList>
    </citation>
    <scope>NUCLEOTIDE SEQUENCE [LARGE SCALE GENOMIC DNA]</scope>
    <source>
        <strain evidence="2">FD-172 SS1</strain>
    </source>
</reference>
<dbReference type="HOGENOM" id="CLU_2654156_0_0_1"/>
<name>A0A067MKN8_BOTB1</name>
<proteinExistence type="predicted"/>
<accession>A0A067MKN8</accession>
<gene>
    <name evidence="1" type="ORF">BOTBODRAFT_31192</name>
</gene>